<dbReference type="HOGENOM" id="CLU_136313_0_0_1"/>
<dbReference type="GO" id="GO:0005741">
    <property type="term" value="C:mitochondrial outer membrane"/>
    <property type="evidence" value="ECO:0007669"/>
    <property type="project" value="TreeGrafter"/>
</dbReference>
<dbReference type="InterPro" id="IPR037652">
    <property type="entry name" value="Mim2"/>
</dbReference>
<evidence type="ECO:0000313" key="2">
    <source>
        <dbReference type="EMBL" id="EEQ33291.1"/>
    </source>
</evidence>
<reference evidence="3" key="1">
    <citation type="journal article" date="2012" name="MBio">
        <title>Comparative genome analysis of Trichophyton rubrum and related dermatophytes reveals candidate genes involved in infection.</title>
        <authorList>
            <person name="Martinez D.A."/>
            <person name="Oliver B.G."/>
            <person name="Graeser Y."/>
            <person name="Goldberg J.M."/>
            <person name="Li W."/>
            <person name="Martinez-Rossi N.M."/>
            <person name="Monod M."/>
            <person name="Shelest E."/>
            <person name="Barton R.C."/>
            <person name="Birch E."/>
            <person name="Brakhage A.A."/>
            <person name="Chen Z."/>
            <person name="Gurr S.J."/>
            <person name="Heiman D."/>
            <person name="Heitman J."/>
            <person name="Kosti I."/>
            <person name="Rossi A."/>
            <person name="Saif S."/>
            <person name="Samalova M."/>
            <person name="Saunders C.W."/>
            <person name="Shea T."/>
            <person name="Summerbell R.C."/>
            <person name="Xu J."/>
            <person name="Young S."/>
            <person name="Zeng Q."/>
            <person name="Birren B.W."/>
            <person name="Cuomo C.A."/>
            <person name="White T.C."/>
        </authorList>
    </citation>
    <scope>NUCLEOTIDE SEQUENCE [LARGE SCALE GENOMIC DNA]</scope>
    <source>
        <strain evidence="3">ATCC MYA-4605 / CBS 113480</strain>
    </source>
</reference>
<dbReference type="GO" id="GO:0070096">
    <property type="term" value="P:mitochondrial outer membrane translocase complex assembly"/>
    <property type="evidence" value="ECO:0007669"/>
    <property type="project" value="InterPro"/>
</dbReference>
<keyword evidence="3" id="KW-1185">Reference proteome</keyword>
<dbReference type="OMA" id="VEVRWTN"/>
<feature type="region of interest" description="Disordered" evidence="1">
    <location>
        <begin position="25"/>
        <end position="46"/>
    </location>
</feature>
<dbReference type="RefSeq" id="XP_002846241.1">
    <property type="nucleotide sequence ID" value="XM_002846195.1"/>
</dbReference>
<dbReference type="GeneID" id="9228410"/>
<dbReference type="OrthoDB" id="5555533at2759"/>
<dbReference type="STRING" id="554155.C5FTT8"/>
<dbReference type="EMBL" id="DS995705">
    <property type="protein sequence ID" value="EEQ33291.1"/>
    <property type="molecule type" value="Genomic_DNA"/>
</dbReference>
<feature type="compositionally biased region" description="Low complexity" evidence="1">
    <location>
        <begin position="33"/>
        <end position="43"/>
    </location>
</feature>
<dbReference type="GO" id="GO:0045040">
    <property type="term" value="P:protein insertion into mitochondrial outer membrane"/>
    <property type="evidence" value="ECO:0007669"/>
    <property type="project" value="InterPro"/>
</dbReference>
<dbReference type="PANTHER" id="PTHR28230:SF1">
    <property type="entry name" value="MITOCHONDRIAL IMPORT PROTEIN 2"/>
    <property type="match status" value="1"/>
</dbReference>
<dbReference type="AlphaFoldDB" id="C5FTT8"/>
<dbReference type="PANTHER" id="PTHR28230">
    <property type="entry name" value="CHROMOSOME 1, WHOLE GENOME SHOTGUN SEQUENCE"/>
    <property type="match status" value="1"/>
</dbReference>
<organism evidence="2 3">
    <name type="scientific">Arthroderma otae (strain ATCC MYA-4605 / CBS 113480)</name>
    <name type="common">Microsporum canis</name>
    <dbReference type="NCBI Taxonomy" id="554155"/>
    <lineage>
        <taxon>Eukaryota</taxon>
        <taxon>Fungi</taxon>
        <taxon>Dikarya</taxon>
        <taxon>Ascomycota</taxon>
        <taxon>Pezizomycotina</taxon>
        <taxon>Eurotiomycetes</taxon>
        <taxon>Eurotiomycetidae</taxon>
        <taxon>Onygenales</taxon>
        <taxon>Arthrodermataceae</taxon>
        <taxon>Microsporum</taxon>
    </lineage>
</organism>
<accession>C5FTT8</accession>
<dbReference type="eggNOG" id="ENOG502SBHE">
    <property type="taxonomic scope" value="Eukaryota"/>
</dbReference>
<gene>
    <name evidence="2" type="ORF">MCYG_06110</name>
</gene>
<protein>
    <submittedName>
        <fullName evidence="2">Uncharacterized protein</fullName>
    </submittedName>
</protein>
<name>C5FTT8_ARTOC</name>
<dbReference type="Pfam" id="PF19117">
    <property type="entry name" value="Mim2"/>
    <property type="match status" value="1"/>
</dbReference>
<proteinExistence type="predicted"/>
<evidence type="ECO:0000256" key="1">
    <source>
        <dbReference type="SAM" id="MobiDB-lite"/>
    </source>
</evidence>
<dbReference type="Proteomes" id="UP000002035">
    <property type="component" value="Unassembled WGS sequence"/>
</dbReference>
<sequence length="129" mass="14142">MSLSTSAFEPSSLSSSAFTFASRATSDSEDDVASLPSSSGSDSFLDRDHLSIASDDESDAEAEWRESIQQLEMLLTLVLIPFVGKFLGRKCAYWGWGKVMGWKYPVDVSISGNIDAFRNDKTHRALPPL</sequence>
<dbReference type="VEuPathDB" id="FungiDB:MCYG_06110"/>
<evidence type="ECO:0000313" key="3">
    <source>
        <dbReference type="Proteomes" id="UP000002035"/>
    </source>
</evidence>